<reference evidence="16 17" key="1">
    <citation type="journal article" date="2010" name="Appl. Environ. Microbiol.">
        <title>Targeted chromosomal knockouts in Mycoplasma pneumoniae.</title>
        <authorList>
            <person name="Krishnakumar R."/>
            <person name="Assad-Garcia N."/>
            <person name="Benders G.A."/>
            <person name="Phan Q."/>
            <person name="Montague M.G."/>
            <person name="Glass J.I."/>
        </authorList>
    </citation>
    <scope>NUCLEOTIDE SEQUENCE [LARGE SCALE GENOMIC DNA]</scope>
    <source>
        <strain evidence="17">ATCC 15531 / DSM 22911 / NBRC 14401 / NCTC 10119 / FH</strain>
    </source>
</reference>
<keyword evidence="8 13" id="KW-0406">Ion transport</keyword>
<evidence type="ECO:0000256" key="4">
    <source>
        <dbReference type="ARBA" id="ARBA00022547"/>
    </source>
</evidence>
<dbReference type="NCBIfam" id="NF004873">
    <property type="entry name" value="PRK06231.1-3"/>
    <property type="match status" value="1"/>
</dbReference>
<evidence type="ECO:0000256" key="1">
    <source>
        <dbReference type="ARBA" id="ARBA00005513"/>
    </source>
</evidence>
<dbReference type="PROSITE" id="PS51257">
    <property type="entry name" value="PROKAR_LIPOPROTEIN"/>
    <property type="match status" value="1"/>
</dbReference>
<dbReference type="GO" id="GO:0012505">
    <property type="term" value="C:endomembrane system"/>
    <property type="evidence" value="ECO:0007669"/>
    <property type="project" value="UniProtKB-SubCell"/>
</dbReference>
<dbReference type="eggNOG" id="COG0711">
    <property type="taxonomic scope" value="Bacteria"/>
</dbReference>
<keyword evidence="10 13" id="KW-0066">ATP synthesis</keyword>
<dbReference type="STRING" id="722438.F539_03400"/>
<evidence type="ECO:0000256" key="15">
    <source>
        <dbReference type="SAM" id="Coils"/>
    </source>
</evidence>
<comment type="function">
    <text evidence="13">Component of the F(0) channel, it forms part of the peripheral stalk, linking F(1) to F(0).</text>
</comment>
<evidence type="ECO:0000256" key="11">
    <source>
        <dbReference type="ARBA" id="ARBA00025198"/>
    </source>
</evidence>
<accession>A0A0H3DLU3</accession>
<evidence type="ECO:0000256" key="5">
    <source>
        <dbReference type="ARBA" id="ARBA00022692"/>
    </source>
</evidence>
<dbReference type="PATRIC" id="fig|722438.3.peg.681"/>
<dbReference type="RefSeq" id="WP_010874959.1">
    <property type="nucleotide sequence ID" value="NZ_CP010546.1"/>
</dbReference>
<keyword evidence="15" id="KW-0175">Coiled coil</keyword>
<keyword evidence="3 13" id="KW-1003">Cell membrane</keyword>
<evidence type="ECO:0000256" key="14">
    <source>
        <dbReference type="RuleBase" id="RU003848"/>
    </source>
</evidence>
<dbReference type="InterPro" id="IPR050059">
    <property type="entry name" value="ATP_synthase_B_chain"/>
</dbReference>
<keyword evidence="2 13" id="KW-0813">Transport</keyword>
<dbReference type="InterPro" id="IPR002146">
    <property type="entry name" value="ATP_synth_b/b'su_bac/chlpt"/>
</dbReference>
<evidence type="ECO:0000256" key="3">
    <source>
        <dbReference type="ARBA" id="ARBA00022475"/>
    </source>
</evidence>
<protein>
    <recommendedName>
        <fullName evidence="13">ATP synthase subunit b</fullName>
    </recommendedName>
    <alternativeName>
        <fullName evidence="13">ATP synthase F(0) sector subunit b</fullName>
    </alternativeName>
    <alternativeName>
        <fullName evidence="13">ATPase subunit I</fullName>
    </alternativeName>
    <alternativeName>
        <fullName evidence="13">F-type ATPase subunit b</fullName>
        <shortName evidence="13">F-ATPase subunit b</shortName>
    </alternativeName>
</protein>
<evidence type="ECO:0000313" key="16">
    <source>
        <dbReference type="EMBL" id="ADK87271.1"/>
    </source>
</evidence>
<dbReference type="GO" id="GO:0045259">
    <property type="term" value="C:proton-transporting ATP synthase complex"/>
    <property type="evidence" value="ECO:0007669"/>
    <property type="project" value="UniProtKB-KW"/>
</dbReference>
<dbReference type="Pfam" id="PF00430">
    <property type="entry name" value="ATP-synt_B"/>
    <property type="match status" value="1"/>
</dbReference>
<keyword evidence="7 13" id="KW-1133">Transmembrane helix</keyword>
<evidence type="ECO:0000256" key="8">
    <source>
        <dbReference type="ARBA" id="ARBA00023065"/>
    </source>
</evidence>
<evidence type="ECO:0000256" key="10">
    <source>
        <dbReference type="ARBA" id="ARBA00023310"/>
    </source>
</evidence>
<proteinExistence type="inferred from homology"/>
<evidence type="ECO:0000256" key="9">
    <source>
        <dbReference type="ARBA" id="ARBA00023136"/>
    </source>
</evidence>
<evidence type="ECO:0000256" key="6">
    <source>
        <dbReference type="ARBA" id="ARBA00022781"/>
    </source>
</evidence>
<comment type="function">
    <text evidence="11 13">F(1)F(0) ATP synthase produces ATP from ADP in the presence of a proton or sodium gradient. F-type ATPases consist of two structural domains, F(1) containing the extramembraneous catalytic core and F(0) containing the membrane proton channel, linked together by a central stalk and a peripheral stalk. During catalysis, ATP synthesis in the catalytic domain of F(1) is coupled via a rotary mechanism of the central stalk subunits to proton translocation.</text>
</comment>
<name>A0A0H3DLU3_MYCPB</name>
<sequence length="207" mass="24019">MKLRATFVFKTTLVALSFALFALFLVSCTENVKEIKSESVINELFPNLWVFLAHLLAFVILLFLLLFLFWKPTQKFLNQRKALLEEQVNQANSLEQQAQALLQQANQRHENSLVVAKEIVDQANYEALQLKSEIEKKANRQANLMIFQARQEIEKEKRLIQEQSLKESVELAMLAAKELIIKKVDVKADKAFIEEFIRELEAEDDHD</sequence>
<dbReference type="SMR" id="A0A0H3DLU3"/>
<dbReference type="GO" id="GO:0046961">
    <property type="term" value="F:proton-transporting ATPase activity, rotational mechanism"/>
    <property type="evidence" value="ECO:0007669"/>
    <property type="project" value="TreeGrafter"/>
</dbReference>
<dbReference type="PANTHER" id="PTHR33445">
    <property type="entry name" value="ATP SYNTHASE SUBUNIT B', CHLOROPLASTIC"/>
    <property type="match status" value="1"/>
</dbReference>
<dbReference type="KEGG" id="mpj:MPNE_0703"/>
<dbReference type="HOGENOM" id="CLU_079215_4_3_14"/>
<dbReference type="NCBIfam" id="TIGR01144">
    <property type="entry name" value="ATP_synt_b"/>
    <property type="match status" value="1"/>
</dbReference>
<feature type="transmembrane region" description="Helical" evidence="13">
    <location>
        <begin position="48"/>
        <end position="70"/>
    </location>
</feature>
<evidence type="ECO:0000256" key="2">
    <source>
        <dbReference type="ARBA" id="ARBA00022448"/>
    </source>
</evidence>
<dbReference type="EMBL" id="CP002077">
    <property type="protein sequence ID" value="ADK87271.1"/>
    <property type="molecule type" value="Genomic_DNA"/>
</dbReference>
<feature type="coiled-coil region" evidence="15">
    <location>
        <begin position="74"/>
        <end position="166"/>
    </location>
</feature>
<dbReference type="AlphaFoldDB" id="A0A0H3DLU3"/>
<dbReference type="GeneID" id="66608713"/>
<organism evidence="16 17">
    <name type="scientific">Mycoplasmoides pneumoniae (strain ATCC 15531 / DSM 23978 / CIP 103766 / NBRC 14401 / NCTC 10119 / FH)</name>
    <name type="common">Mycoplasma pneumoniae</name>
    <dbReference type="NCBI Taxonomy" id="722438"/>
    <lineage>
        <taxon>Bacteria</taxon>
        <taxon>Bacillati</taxon>
        <taxon>Mycoplasmatota</taxon>
        <taxon>Mycoplasmoidales</taxon>
        <taxon>Mycoplasmoidaceae</taxon>
        <taxon>Mycoplasmoides</taxon>
    </lineage>
</organism>
<dbReference type="GO" id="GO:0046933">
    <property type="term" value="F:proton-transporting ATP synthase activity, rotational mechanism"/>
    <property type="evidence" value="ECO:0007669"/>
    <property type="project" value="UniProtKB-UniRule"/>
</dbReference>
<comment type="similarity">
    <text evidence="1 13 14">Belongs to the ATPase B chain family.</text>
</comment>
<dbReference type="CDD" id="cd06503">
    <property type="entry name" value="ATP-synt_Fo_b"/>
    <property type="match status" value="1"/>
</dbReference>
<keyword evidence="6 13" id="KW-0375">Hydrogen ion transport</keyword>
<comment type="subcellular location">
    <subcellularLocation>
        <location evidence="13">Cell membrane</location>
        <topology evidence="13">Single-pass membrane protein</topology>
    </subcellularLocation>
    <subcellularLocation>
        <location evidence="12">Endomembrane system</location>
        <topology evidence="12">Single-pass membrane protein</topology>
    </subcellularLocation>
</comment>
<evidence type="ECO:0000256" key="7">
    <source>
        <dbReference type="ARBA" id="ARBA00022989"/>
    </source>
</evidence>
<keyword evidence="4 13" id="KW-0138">CF(0)</keyword>
<dbReference type="GO" id="GO:0005886">
    <property type="term" value="C:plasma membrane"/>
    <property type="evidence" value="ECO:0007669"/>
    <property type="project" value="UniProtKB-SubCell"/>
</dbReference>
<dbReference type="InterPro" id="IPR005864">
    <property type="entry name" value="ATP_synth_F0_bsu_bac"/>
</dbReference>
<keyword evidence="5 13" id="KW-0812">Transmembrane</keyword>
<keyword evidence="16" id="KW-0378">Hydrolase</keyword>
<evidence type="ECO:0000313" key="17">
    <source>
        <dbReference type="Proteomes" id="UP000007756"/>
    </source>
</evidence>
<keyword evidence="9 13" id="KW-0472">Membrane</keyword>
<dbReference type="PaxDb" id="722438-MPNE_0703"/>
<dbReference type="GO" id="GO:0016787">
    <property type="term" value="F:hydrolase activity"/>
    <property type="evidence" value="ECO:0007669"/>
    <property type="project" value="UniProtKB-KW"/>
</dbReference>
<dbReference type="PANTHER" id="PTHR33445:SF1">
    <property type="entry name" value="ATP SYNTHASE SUBUNIT B"/>
    <property type="match status" value="1"/>
</dbReference>
<evidence type="ECO:0000256" key="12">
    <source>
        <dbReference type="ARBA" id="ARBA00037847"/>
    </source>
</evidence>
<comment type="subunit">
    <text evidence="13">F-type ATPases have 2 components, F(1) - the catalytic core - and F(0) - the membrane proton channel. F(1) has five subunits: alpha(3), beta(3), gamma(1), delta(1), epsilon(1). F(0) has three main subunits: a(1), b(2) and c(10-14). The alpha and beta chains form an alternating ring which encloses part of the gamma chain. F(1) is attached to F(0) by a central stalk formed by the gamma and epsilon chains, while a peripheral stalk is formed by the delta and b chains.</text>
</comment>
<evidence type="ECO:0000256" key="13">
    <source>
        <dbReference type="HAMAP-Rule" id="MF_01398"/>
    </source>
</evidence>
<dbReference type="Proteomes" id="UP000007756">
    <property type="component" value="Chromosome"/>
</dbReference>
<gene>
    <name evidence="13 16" type="primary">atpF</name>
    <name evidence="16" type="ordered locus">MPNE_0703</name>
</gene>
<dbReference type="HAMAP" id="MF_01398">
    <property type="entry name" value="ATP_synth_b_bprime"/>
    <property type="match status" value="1"/>
</dbReference>